<dbReference type="CDD" id="cd09641">
    <property type="entry name" value="Cas3''_I"/>
    <property type="match status" value="1"/>
</dbReference>
<feature type="region of interest" description="Disordered" evidence="10">
    <location>
        <begin position="352"/>
        <end position="376"/>
    </location>
</feature>
<dbReference type="GO" id="GO:0046872">
    <property type="term" value="F:metal ion binding"/>
    <property type="evidence" value="ECO:0007669"/>
    <property type="project" value="UniProtKB-KW"/>
</dbReference>
<comment type="similarity">
    <text evidence="1">In the N-terminal section; belongs to the CRISPR-associated nuclease Cas3-HD family.</text>
</comment>
<keyword evidence="12" id="KW-0255">Endonuclease</keyword>
<gene>
    <name evidence="12" type="ordered locus">Sinac_0371</name>
</gene>
<dbReference type="GO" id="GO:0005524">
    <property type="term" value="F:ATP binding"/>
    <property type="evidence" value="ECO:0007669"/>
    <property type="project" value="UniProtKB-KW"/>
</dbReference>
<protein>
    <submittedName>
        <fullName evidence="12">CRISPR-associated helicase Cas3/CRISPR-associated endonuclease Cas3-HD</fullName>
    </submittedName>
</protein>
<proteinExistence type="inferred from homology"/>
<keyword evidence="9" id="KW-0051">Antiviral defense</keyword>
<evidence type="ECO:0000256" key="4">
    <source>
        <dbReference type="ARBA" id="ARBA00022723"/>
    </source>
</evidence>
<dbReference type="PROSITE" id="PS51643">
    <property type="entry name" value="HD_CAS3"/>
    <property type="match status" value="1"/>
</dbReference>
<evidence type="ECO:0000256" key="8">
    <source>
        <dbReference type="ARBA" id="ARBA00022840"/>
    </source>
</evidence>
<evidence type="ECO:0000256" key="2">
    <source>
        <dbReference type="ARBA" id="ARBA00009046"/>
    </source>
</evidence>
<dbReference type="InterPro" id="IPR038257">
    <property type="entry name" value="CRISPR-assoc_Cas3_HD_sf"/>
</dbReference>
<dbReference type="InterPro" id="IPR050079">
    <property type="entry name" value="DEAD_box_RNA_helicase"/>
</dbReference>
<evidence type="ECO:0000313" key="13">
    <source>
        <dbReference type="Proteomes" id="UP000010798"/>
    </source>
</evidence>
<evidence type="ECO:0000256" key="5">
    <source>
        <dbReference type="ARBA" id="ARBA00022741"/>
    </source>
</evidence>
<dbReference type="InterPro" id="IPR006474">
    <property type="entry name" value="Helicase_Cas3_CRISPR-ass_core"/>
</dbReference>
<dbReference type="SUPFAM" id="SSF109604">
    <property type="entry name" value="HD-domain/PDEase-like"/>
    <property type="match status" value="1"/>
</dbReference>
<dbReference type="NCBIfam" id="TIGR01587">
    <property type="entry name" value="cas3_core"/>
    <property type="match status" value="1"/>
</dbReference>
<dbReference type="HOGENOM" id="CLU_013108_0_0_0"/>
<dbReference type="GO" id="GO:0004519">
    <property type="term" value="F:endonuclease activity"/>
    <property type="evidence" value="ECO:0007669"/>
    <property type="project" value="UniProtKB-KW"/>
</dbReference>
<evidence type="ECO:0000256" key="7">
    <source>
        <dbReference type="ARBA" id="ARBA00022806"/>
    </source>
</evidence>
<dbReference type="eggNOG" id="COG1203">
    <property type="taxonomic scope" value="Bacteria"/>
</dbReference>
<accession>L0D835</accession>
<dbReference type="EMBL" id="CP003364">
    <property type="protein sequence ID" value="AGA24811.1"/>
    <property type="molecule type" value="Genomic_DNA"/>
</dbReference>
<dbReference type="PANTHER" id="PTHR47959:SF16">
    <property type="entry name" value="CRISPR-ASSOCIATED NUCLEASE_HELICASE CAS3-RELATED"/>
    <property type="match status" value="1"/>
</dbReference>
<dbReference type="PANTHER" id="PTHR47959">
    <property type="entry name" value="ATP-DEPENDENT RNA HELICASE RHLE-RELATED"/>
    <property type="match status" value="1"/>
</dbReference>
<dbReference type="eggNOG" id="COG2254">
    <property type="taxonomic scope" value="Bacteria"/>
</dbReference>
<dbReference type="AlphaFoldDB" id="L0D835"/>
<keyword evidence="13" id="KW-1185">Reference proteome</keyword>
<evidence type="ECO:0000313" key="12">
    <source>
        <dbReference type="EMBL" id="AGA24811.1"/>
    </source>
</evidence>
<evidence type="ECO:0000256" key="1">
    <source>
        <dbReference type="ARBA" id="ARBA00006847"/>
    </source>
</evidence>
<dbReference type="Proteomes" id="UP000010798">
    <property type="component" value="Chromosome"/>
</dbReference>
<keyword evidence="3" id="KW-0540">Nuclease</keyword>
<dbReference type="Pfam" id="PF22590">
    <property type="entry name" value="Cas3-like_C_2"/>
    <property type="match status" value="1"/>
</dbReference>
<keyword evidence="4" id="KW-0479">Metal-binding</keyword>
<reference evidence="12 13" key="1">
    <citation type="submission" date="2012-02" db="EMBL/GenBank/DDBJ databases">
        <title>Complete sequence of chromosome of Singulisphaera acidiphila DSM 18658.</title>
        <authorList>
            <consortium name="US DOE Joint Genome Institute (JGI-PGF)"/>
            <person name="Lucas S."/>
            <person name="Copeland A."/>
            <person name="Lapidus A."/>
            <person name="Glavina del Rio T."/>
            <person name="Dalin E."/>
            <person name="Tice H."/>
            <person name="Bruce D."/>
            <person name="Goodwin L."/>
            <person name="Pitluck S."/>
            <person name="Peters L."/>
            <person name="Ovchinnikova G."/>
            <person name="Chertkov O."/>
            <person name="Kyrpides N."/>
            <person name="Mavromatis K."/>
            <person name="Ivanova N."/>
            <person name="Brettin T."/>
            <person name="Detter J.C."/>
            <person name="Han C."/>
            <person name="Larimer F."/>
            <person name="Land M."/>
            <person name="Hauser L."/>
            <person name="Markowitz V."/>
            <person name="Cheng J.-F."/>
            <person name="Hugenholtz P."/>
            <person name="Woyke T."/>
            <person name="Wu D."/>
            <person name="Tindall B."/>
            <person name="Pomrenke H."/>
            <person name="Brambilla E."/>
            <person name="Klenk H.-P."/>
            <person name="Eisen J.A."/>
        </authorList>
    </citation>
    <scope>NUCLEOTIDE SEQUENCE [LARGE SCALE GENOMIC DNA]</scope>
    <source>
        <strain evidence="13">ATCC BAA-1392 / DSM 18658 / VKM B-2454 / MOB10</strain>
    </source>
</reference>
<dbReference type="InterPro" id="IPR011545">
    <property type="entry name" value="DEAD/DEAH_box_helicase_dom"/>
</dbReference>
<keyword evidence="5" id="KW-0547">Nucleotide-binding</keyword>
<comment type="similarity">
    <text evidence="2">In the central section; belongs to the CRISPR-associated helicase Cas3 family.</text>
</comment>
<dbReference type="SMART" id="SM00487">
    <property type="entry name" value="DEXDc"/>
    <property type="match status" value="1"/>
</dbReference>
<dbReference type="InterPro" id="IPR006483">
    <property type="entry name" value="CRISPR-assoc_Cas3_HD"/>
</dbReference>
<keyword evidence="6" id="KW-0378">Hydrolase</keyword>
<keyword evidence="7" id="KW-0347">Helicase</keyword>
<dbReference type="GO" id="GO:0003676">
    <property type="term" value="F:nucleic acid binding"/>
    <property type="evidence" value="ECO:0007669"/>
    <property type="project" value="InterPro"/>
</dbReference>
<dbReference type="Pfam" id="PF00270">
    <property type="entry name" value="DEAD"/>
    <property type="match status" value="1"/>
</dbReference>
<dbReference type="SUPFAM" id="SSF52540">
    <property type="entry name" value="P-loop containing nucleoside triphosphate hydrolases"/>
    <property type="match status" value="1"/>
</dbReference>
<dbReference type="NCBIfam" id="TIGR01596">
    <property type="entry name" value="cas3_HD"/>
    <property type="match status" value="1"/>
</dbReference>
<organism evidence="12 13">
    <name type="scientific">Singulisphaera acidiphila (strain ATCC BAA-1392 / DSM 18658 / VKM B-2454 / MOB10)</name>
    <dbReference type="NCBI Taxonomy" id="886293"/>
    <lineage>
        <taxon>Bacteria</taxon>
        <taxon>Pseudomonadati</taxon>
        <taxon>Planctomycetota</taxon>
        <taxon>Planctomycetia</taxon>
        <taxon>Isosphaerales</taxon>
        <taxon>Isosphaeraceae</taxon>
        <taxon>Singulisphaera</taxon>
    </lineage>
</organism>
<feature type="domain" description="HD Cas3-type" evidence="11">
    <location>
        <begin position="13"/>
        <end position="228"/>
    </location>
</feature>
<dbReference type="InterPro" id="IPR054712">
    <property type="entry name" value="Cas3-like_dom"/>
</dbReference>
<dbReference type="InterPro" id="IPR014001">
    <property type="entry name" value="Helicase_ATP-bd"/>
</dbReference>
<dbReference type="InterPro" id="IPR027417">
    <property type="entry name" value="P-loop_NTPase"/>
</dbReference>
<dbReference type="OrthoDB" id="9810236at2"/>
<dbReference type="GO" id="GO:0005829">
    <property type="term" value="C:cytosol"/>
    <property type="evidence" value="ECO:0007669"/>
    <property type="project" value="TreeGrafter"/>
</dbReference>
<dbReference type="GO" id="GO:0016787">
    <property type="term" value="F:hydrolase activity"/>
    <property type="evidence" value="ECO:0007669"/>
    <property type="project" value="UniProtKB-KW"/>
</dbReference>
<dbReference type="InterPro" id="IPR006674">
    <property type="entry name" value="HD_domain"/>
</dbReference>
<dbReference type="Gene3D" id="1.10.3210.30">
    <property type="match status" value="1"/>
</dbReference>
<evidence type="ECO:0000256" key="10">
    <source>
        <dbReference type="SAM" id="MobiDB-lite"/>
    </source>
</evidence>
<dbReference type="GO" id="GO:0051607">
    <property type="term" value="P:defense response to virus"/>
    <property type="evidence" value="ECO:0007669"/>
    <property type="project" value="UniProtKB-KW"/>
</dbReference>
<dbReference type="GO" id="GO:0003724">
    <property type="term" value="F:RNA helicase activity"/>
    <property type="evidence" value="ECO:0007669"/>
    <property type="project" value="TreeGrafter"/>
</dbReference>
<dbReference type="STRING" id="886293.Sinac_0371"/>
<dbReference type="RefSeq" id="WP_015243996.1">
    <property type="nucleotide sequence ID" value="NC_019892.1"/>
</dbReference>
<evidence type="ECO:0000256" key="6">
    <source>
        <dbReference type="ARBA" id="ARBA00022801"/>
    </source>
</evidence>
<sequence length="750" mass="83790">MTKSILLAKSDGFGRSRQSIREHTELVMKSGKRLVEVTGATQLVAVGLDPLHWLDRFRREIKITALLHDLGKANDHFQEMLIGRATRGQGLRHEAVSFLIARQPEVREWLQSVIDNNRAVELVLWAIAGHHRKFPPSAPPKDCKPEMTVYLSHPDFHDTLALGTRELSLPEPPRFGSDRKLKLISINSSLREFEDAQEDAEIFFKTASDDEKKYVSVLKACLICADVAGSIGRRGSEPMDKWISDAFLNLPQPQQLESVVGKGLKGGELRPFQIQVAEATNRVVFVQAGCGSGKTSAAYLWAAQQAPGKRLFFCYPTTGTATEGFRDYLIDPSLDAELIHGRAEVDMKILGLGDDEPGREAGTKNRQGKASEDSAGALEQWSTPLVSCTVDTVLGLVQNHRRSIYAWPSIAGAALVFDEIHSYDDNLFSALVRFLTDVRGVRCLLMTASLPQPRLQAIREALQGIGETLGGPIDGPEDLQLLKRYRREYSDSPWDRVEDVLSKGKKVLWVVNTVAEAMSLAEHPRAQKLGPTLYHSRFRYVDRVERHKAVISAFANQNTPAFAITTQVAEMSLDLSADLLITHLAPIPSLIQRLGRLNRRARPDRNDGIRPFIIIEPNSHLPYTQEQLQEARAWLALLGNEELSQADLAAHWIAQPVASSDRANHFAWLDGGFATETRHLRDASPGIDVILQRDRVAVESKQSRPEEVRIPMPPPRTGLNWRAWDEVAFCKIPPDDMIIYEEMKGAKWKP</sequence>
<evidence type="ECO:0000256" key="3">
    <source>
        <dbReference type="ARBA" id="ARBA00022722"/>
    </source>
</evidence>
<keyword evidence="8" id="KW-0067">ATP-binding</keyword>
<dbReference type="KEGG" id="saci:Sinac_0371"/>
<name>L0D835_SINAD</name>
<evidence type="ECO:0000259" key="11">
    <source>
        <dbReference type="PROSITE" id="PS51643"/>
    </source>
</evidence>
<dbReference type="Pfam" id="PF01966">
    <property type="entry name" value="HD"/>
    <property type="match status" value="1"/>
</dbReference>
<evidence type="ECO:0000256" key="9">
    <source>
        <dbReference type="ARBA" id="ARBA00023118"/>
    </source>
</evidence>
<dbReference type="Gene3D" id="3.40.50.300">
    <property type="entry name" value="P-loop containing nucleotide triphosphate hydrolases"/>
    <property type="match status" value="2"/>
</dbReference>